<sequence>MNFQPPEEDDPRDDDQLMQAAEGKSTMMLKPEDAPLFSLGADWAAACHAADWPTPSAEQQVRIDETRAAFLEVCNLIQGAFKDSHGAVLLAEAVLSTPGFDGSATDEASLDIEPVAQAVYEASSNLWMTNAPYDELHADDKAECRSIAHAALAAKKRTRGHMGSTADGGIDDH</sequence>
<protein>
    <submittedName>
        <fullName evidence="1">Uncharacterized protein</fullName>
    </submittedName>
</protein>
<dbReference type="STRING" id="1842727.RD110_18790"/>
<evidence type="ECO:0000313" key="1">
    <source>
        <dbReference type="EMBL" id="APW39002.1"/>
    </source>
</evidence>
<reference evidence="1 2" key="1">
    <citation type="submission" date="2017-01" db="EMBL/GenBank/DDBJ databases">
        <authorList>
            <person name="Mah S.A."/>
            <person name="Swanson W.J."/>
            <person name="Moy G.W."/>
            <person name="Vacquier V.D."/>
        </authorList>
    </citation>
    <scope>NUCLEOTIDE SEQUENCE [LARGE SCALE GENOMIC DNA]</scope>
    <source>
        <strain evidence="1 2">DCY110</strain>
    </source>
</reference>
<dbReference type="AlphaFoldDB" id="A0A1P8JZ18"/>
<evidence type="ECO:0000313" key="2">
    <source>
        <dbReference type="Proteomes" id="UP000186609"/>
    </source>
</evidence>
<accession>A0A1P8JZ18</accession>
<dbReference type="RefSeq" id="WP_076201043.1">
    <property type="nucleotide sequence ID" value="NZ_CP019236.1"/>
</dbReference>
<dbReference type="KEGG" id="rhy:RD110_18790"/>
<gene>
    <name evidence="1" type="ORF">RD110_18790</name>
</gene>
<name>A0A1P8JZ18_9BURK</name>
<keyword evidence="2" id="KW-1185">Reference proteome</keyword>
<dbReference type="Proteomes" id="UP000186609">
    <property type="component" value="Chromosome"/>
</dbReference>
<organism evidence="1 2">
    <name type="scientific">Rhodoferax koreensis</name>
    <dbReference type="NCBI Taxonomy" id="1842727"/>
    <lineage>
        <taxon>Bacteria</taxon>
        <taxon>Pseudomonadati</taxon>
        <taxon>Pseudomonadota</taxon>
        <taxon>Betaproteobacteria</taxon>
        <taxon>Burkholderiales</taxon>
        <taxon>Comamonadaceae</taxon>
        <taxon>Rhodoferax</taxon>
    </lineage>
</organism>
<proteinExistence type="predicted"/>
<dbReference type="EMBL" id="CP019236">
    <property type="protein sequence ID" value="APW39002.1"/>
    <property type="molecule type" value="Genomic_DNA"/>
</dbReference>